<dbReference type="EMBL" id="JAYKXN010000007">
    <property type="protein sequence ID" value="KAK7271872.1"/>
    <property type="molecule type" value="Genomic_DNA"/>
</dbReference>
<protein>
    <submittedName>
        <fullName evidence="1">Uncharacterized protein</fullName>
    </submittedName>
</protein>
<gene>
    <name evidence="1" type="ORF">RJT34_28121</name>
</gene>
<evidence type="ECO:0000313" key="1">
    <source>
        <dbReference type="EMBL" id="KAK7271872.1"/>
    </source>
</evidence>
<dbReference type="Proteomes" id="UP001359559">
    <property type="component" value="Unassembled WGS sequence"/>
</dbReference>
<proteinExistence type="predicted"/>
<name>A0AAN9F8C7_CLITE</name>
<organism evidence="1 2">
    <name type="scientific">Clitoria ternatea</name>
    <name type="common">Butterfly pea</name>
    <dbReference type="NCBI Taxonomy" id="43366"/>
    <lineage>
        <taxon>Eukaryota</taxon>
        <taxon>Viridiplantae</taxon>
        <taxon>Streptophyta</taxon>
        <taxon>Embryophyta</taxon>
        <taxon>Tracheophyta</taxon>
        <taxon>Spermatophyta</taxon>
        <taxon>Magnoliopsida</taxon>
        <taxon>eudicotyledons</taxon>
        <taxon>Gunneridae</taxon>
        <taxon>Pentapetalae</taxon>
        <taxon>rosids</taxon>
        <taxon>fabids</taxon>
        <taxon>Fabales</taxon>
        <taxon>Fabaceae</taxon>
        <taxon>Papilionoideae</taxon>
        <taxon>50 kb inversion clade</taxon>
        <taxon>NPAAA clade</taxon>
        <taxon>indigoferoid/millettioid clade</taxon>
        <taxon>Phaseoleae</taxon>
        <taxon>Clitoria</taxon>
    </lineage>
</organism>
<sequence length="113" mass="12273">MRYVCEAVTCRGVEISSFFILILYLRELQSELKSSCAVIEKEAHDMADPIGKDLVTGEDTTQQRVSLLISNNEAANQGVYLVPTSNVDTVGAGGDNQPNEKPDEAVIKLLEAS</sequence>
<comment type="caution">
    <text evidence="1">The sequence shown here is derived from an EMBL/GenBank/DDBJ whole genome shotgun (WGS) entry which is preliminary data.</text>
</comment>
<reference evidence="1 2" key="1">
    <citation type="submission" date="2024-01" db="EMBL/GenBank/DDBJ databases">
        <title>The genomes of 5 underutilized Papilionoideae crops provide insights into root nodulation and disease resistance.</title>
        <authorList>
            <person name="Yuan L."/>
        </authorList>
    </citation>
    <scope>NUCLEOTIDE SEQUENCE [LARGE SCALE GENOMIC DNA]</scope>
    <source>
        <strain evidence="1">LY-2023</strain>
        <tissue evidence="1">Leaf</tissue>
    </source>
</reference>
<dbReference type="AlphaFoldDB" id="A0AAN9F8C7"/>
<keyword evidence="2" id="KW-1185">Reference proteome</keyword>
<evidence type="ECO:0000313" key="2">
    <source>
        <dbReference type="Proteomes" id="UP001359559"/>
    </source>
</evidence>
<accession>A0AAN9F8C7</accession>